<proteinExistence type="predicted"/>
<accession>A0AAX4KLX9</accession>
<dbReference type="EMBL" id="CP144089">
    <property type="protein sequence ID" value="WWD07174.1"/>
    <property type="molecule type" value="Genomic_DNA"/>
</dbReference>
<protein>
    <submittedName>
        <fullName evidence="2">Uncharacterized protein</fullName>
    </submittedName>
</protein>
<evidence type="ECO:0000313" key="3">
    <source>
        <dbReference type="Proteomes" id="UP001358614"/>
    </source>
</evidence>
<feature type="region of interest" description="Disordered" evidence="1">
    <location>
        <begin position="1"/>
        <end position="89"/>
    </location>
</feature>
<keyword evidence="3" id="KW-1185">Reference proteome</keyword>
<feature type="compositionally biased region" description="Low complexity" evidence="1">
    <location>
        <begin position="79"/>
        <end position="88"/>
    </location>
</feature>
<feature type="compositionally biased region" description="Polar residues" evidence="1">
    <location>
        <begin position="29"/>
        <end position="64"/>
    </location>
</feature>
<feature type="compositionally biased region" description="Polar residues" evidence="1">
    <location>
        <begin position="1"/>
        <end position="13"/>
    </location>
</feature>
<dbReference type="Proteomes" id="UP001358614">
    <property type="component" value="Chromosome 1"/>
</dbReference>
<organism evidence="2 3">
    <name type="scientific">Kwoniella europaea PYCC6329</name>
    <dbReference type="NCBI Taxonomy" id="1423913"/>
    <lineage>
        <taxon>Eukaryota</taxon>
        <taxon>Fungi</taxon>
        <taxon>Dikarya</taxon>
        <taxon>Basidiomycota</taxon>
        <taxon>Agaricomycotina</taxon>
        <taxon>Tremellomycetes</taxon>
        <taxon>Tremellales</taxon>
        <taxon>Cryptococcaceae</taxon>
        <taxon>Kwoniella</taxon>
    </lineage>
</organism>
<reference evidence="2 3" key="1">
    <citation type="submission" date="2024-01" db="EMBL/GenBank/DDBJ databases">
        <title>Comparative genomics of Cryptococcus and Kwoniella reveals pathogenesis evolution and contrasting modes of karyotype evolution via chromosome fusion or intercentromeric recombination.</title>
        <authorList>
            <person name="Coelho M.A."/>
            <person name="David-Palma M."/>
            <person name="Shea T."/>
            <person name="Bowers K."/>
            <person name="McGinley-Smith S."/>
            <person name="Mohammad A.W."/>
            <person name="Gnirke A."/>
            <person name="Yurkov A.M."/>
            <person name="Nowrousian M."/>
            <person name="Sun S."/>
            <person name="Cuomo C.A."/>
            <person name="Heitman J."/>
        </authorList>
    </citation>
    <scope>NUCLEOTIDE SEQUENCE [LARGE SCALE GENOMIC DNA]</scope>
    <source>
        <strain evidence="2 3">PYCC6329</strain>
    </source>
</reference>
<dbReference type="KEGG" id="ker:91104072"/>
<evidence type="ECO:0000313" key="2">
    <source>
        <dbReference type="EMBL" id="WWD07174.1"/>
    </source>
</evidence>
<dbReference type="RefSeq" id="XP_066085141.1">
    <property type="nucleotide sequence ID" value="XM_066229044.1"/>
</dbReference>
<evidence type="ECO:0000256" key="1">
    <source>
        <dbReference type="SAM" id="MobiDB-lite"/>
    </source>
</evidence>
<dbReference type="AlphaFoldDB" id="A0AAX4KLX9"/>
<name>A0AAX4KLX9_9TREE</name>
<dbReference type="GeneID" id="91104072"/>
<gene>
    <name evidence="2" type="ORF">V865_005271</name>
</gene>
<sequence length="198" mass="21450">MSSQQPNQYTEGSVVNGHQLRGIPAVASPTPSTQWGSNPASTYRNGATPHQNGRSGPSQGTTPARSVGSVAGNGRGHSRNSSGSTSTGAFSRNIAWDVEETDENSLRLSIDFEAEHTGQPNASVLVLFPNDPRSAHDFETWFQQTRLLGGYDPRSGARMNIANAVESQLRPVDRLAESVRGAIGEVLEDFWTEYRHRD</sequence>